<dbReference type="Proteomes" id="UP000528964">
    <property type="component" value="Unassembled WGS sequence"/>
</dbReference>
<dbReference type="Pfam" id="PF03401">
    <property type="entry name" value="TctC"/>
    <property type="match status" value="1"/>
</dbReference>
<dbReference type="InterPro" id="IPR042100">
    <property type="entry name" value="Bug_dom1"/>
</dbReference>
<dbReference type="RefSeq" id="WP_183394336.1">
    <property type="nucleotide sequence ID" value="NZ_JACIDR010000001.1"/>
</dbReference>
<reference evidence="3 4" key="1">
    <citation type="submission" date="2020-08" db="EMBL/GenBank/DDBJ databases">
        <title>Genomic Encyclopedia of Type Strains, Phase IV (KMG-IV): sequencing the most valuable type-strain genomes for metagenomic binning, comparative biology and taxonomic classification.</title>
        <authorList>
            <person name="Goeker M."/>
        </authorList>
    </citation>
    <scope>NUCLEOTIDE SEQUENCE [LARGE SCALE GENOMIC DNA]</scope>
    <source>
        <strain evidence="3 4">DSM 25481</strain>
    </source>
</reference>
<dbReference type="CDD" id="cd07012">
    <property type="entry name" value="PBP2_Bug_TTT"/>
    <property type="match status" value="1"/>
</dbReference>
<dbReference type="EMBL" id="JACIDR010000001">
    <property type="protein sequence ID" value="MBB3972549.1"/>
    <property type="molecule type" value="Genomic_DNA"/>
</dbReference>
<dbReference type="PIRSF" id="PIRSF017082">
    <property type="entry name" value="YflP"/>
    <property type="match status" value="1"/>
</dbReference>
<evidence type="ECO:0000256" key="2">
    <source>
        <dbReference type="SAM" id="SignalP"/>
    </source>
</evidence>
<dbReference type="PANTHER" id="PTHR42928:SF5">
    <property type="entry name" value="BLR1237 PROTEIN"/>
    <property type="match status" value="1"/>
</dbReference>
<keyword evidence="4" id="KW-1185">Reference proteome</keyword>
<evidence type="ECO:0000256" key="1">
    <source>
        <dbReference type="ARBA" id="ARBA00006987"/>
    </source>
</evidence>
<keyword evidence="2" id="KW-0732">Signal</keyword>
<evidence type="ECO:0000313" key="4">
    <source>
        <dbReference type="Proteomes" id="UP000528964"/>
    </source>
</evidence>
<dbReference type="PANTHER" id="PTHR42928">
    <property type="entry name" value="TRICARBOXYLATE-BINDING PROTEIN"/>
    <property type="match status" value="1"/>
</dbReference>
<sequence length="319" mass="33557">MNFRTIAATVMLAALGAAPAVAGPYPERMVQILVPYPPGGITDIVGRIVADRFTTEFGKPFTVENRPGAGGMTGSDAVARSNDKGYTLLMGSVANTTFPAVNKKVPYDLVTDLIPLCRVMSVPNYLVVSADSPYKSLKDLLADAKARPGQLTFASTGPGATPHLSGELLATMAGVDLTHVPYKGSGPAFVDLIPGRISMMFDNAAYSQVKAGKLRALAVSSPERTPAAPEIPTVAESGVPGFSVTSWYGLWAPKDTPPEAVELLRGKLQALFSEPGTQEKMVTLGGKADLACGADFATFIDAELAKWRKVVADADIKIE</sequence>
<feature type="chain" id="PRO_5031368019" evidence="2">
    <location>
        <begin position="23"/>
        <end position="319"/>
    </location>
</feature>
<dbReference type="Gene3D" id="3.40.190.150">
    <property type="entry name" value="Bordetella uptake gene, domain 1"/>
    <property type="match status" value="1"/>
</dbReference>
<feature type="signal peptide" evidence="2">
    <location>
        <begin position="1"/>
        <end position="22"/>
    </location>
</feature>
<name>A0A7W6CYD2_9HYPH</name>
<evidence type="ECO:0000313" key="3">
    <source>
        <dbReference type="EMBL" id="MBB3972549.1"/>
    </source>
</evidence>
<comment type="similarity">
    <text evidence="1">Belongs to the UPF0065 (bug) family.</text>
</comment>
<accession>A0A7W6CYD2</accession>
<dbReference type="AlphaFoldDB" id="A0A7W6CYD2"/>
<gene>
    <name evidence="3" type="ORF">GGR24_001182</name>
</gene>
<dbReference type="InterPro" id="IPR005064">
    <property type="entry name" value="BUG"/>
</dbReference>
<dbReference type="SUPFAM" id="SSF53850">
    <property type="entry name" value="Periplasmic binding protein-like II"/>
    <property type="match status" value="1"/>
</dbReference>
<protein>
    <submittedName>
        <fullName evidence="3">Tripartite-type tricarboxylate transporter receptor subunit TctC</fullName>
    </submittedName>
</protein>
<comment type="caution">
    <text evidence="3">The sequence shown here is derived from an EMBL/GenBank/DDBJ whole genome shotgun (WGS) entry which is preliminary data.</text>
</comment>
<proteinExistence type="inferred from homology"/>
<dbReference type="Gene3D" id="3.40.190.10">
    <property type="entry name" value="Periplasmic binding protein-like II"/>
    <property type="match status" value="1"/>
</dbReference>
<organism evidence="3 4">
    <name type="scientific">Hansschlegelia beijingensis</name>
    <dbReference type="NCBI Taxonomy" id="1133344"/>
    <lineage>
        <taxon>Bacteria</taxon>
        <taxon>Pseudomonadati</taxon>
        <taxon>Pseudomonadota</taxon>
        <taxon>Alphaproteobacteria</taxon>
        <taxon>Hyphomicrobiales</taxon>
        <taxon>Methylopilaceae</taxon>
        <taxon>Hansschlegelia</taxon>
    </lineage>
</organism>
<keyword evidence="3" id="KW-0675">Receptor</keyword>